<protein>
    <submittedName>
        <fullName evidence="4">Uncharacterized protein</fullName>
    </submittedName>
</protein>
<keyword evidence="5" id="KW-1185">Reference proteome</keyword>
<feature type="coiled-coil region" evidence="1">
    <location>
        <begin position="365"/>
        <end position="424"/>
    </location>
</feature>
<dbReference type="EMBL" id="JABANO010017528">
    <property type="protein sequence ID" value="KAF4733334.1"/>
    <property type="molecule type" value="Genomic_DNA"/>
</dbReference>
<evidence type="ECO:0000256" key="2">
    <source>
        <dbReference type="SAM" id="MobiDB-lite"/>
    </source>
</evidence>
<keyword evidence="1" id="KW-0175">Coiled coil</keyword>
<organism evidence="4 5">
    <name type="scientific">Perkinsus olseni</name>
    <name type="common">Perkinsus atlanticus</name>
    <dbReference type="NCBI Taxonomy" id="32597"/>
    <lineage>
        <taxon>Eukaryota</taxon>
        <taxon>Sar</taxon>
        <taxon>Alveolata</taxon>
        <taxon>Perkinsozoa</taxon>
        <taxon>Perkinsea</taxon>
        <taxon>Perkinsida</taxon>
        <taxon>Perkinsidae</taxon>
        <taxon>Perkinsus</taxon>
    </lineage>
</organism>
<sequence length="478" mass="53906">MMRLLSSFFILGSVAADWSYCQDLCDATPGCKNYGWGSYCKGNGVCFGLLDMGDGGYCFEPTDGFNGGYCSDKVYSPVSCPVVDKTCEDLCAETPKCKNSKWGSYCKKYVDQPGPYVCFGLYHSDKPHLCYEPAEGSSSIDMSSFKRPFVVLEWALISCVFKTLEGKNDGYGLLLPVAYCSVRMVMNLGKRRKGRPPPIDTDLYSPAQSTGSEDLRFVSGSLERLLDENADIRCRLHDMIDAFEDAFVCCERRALMTRQRTISRGKKSIQLAQNTKQGFRRRSKNEPGPRGPVQPRGNRVNIVIDKRREAAALREELRALELQAARQRRALAEIGVTQRQTARMNDQLKQYIRKQRTDGRGDSSAKRLNREVEELEAYRGDLAAKRQAIESRDRGDMKARMVILDDLQCRISELSAAVKHAERATRVASSRLREIKRLHRSAEKERDIEPLRVLLELMLTDAIRICGVVGKSRFSAMD</sequence>
<evidence type="ECO:0000256" key="3">
    <source>
        <dbReference type="SAM" id="SignalP"/>
    </source>
</evidence>
<feature type="signal peptide" evidence="3">
    <location>
        <begin position="1"/>
        <end position="16"/>
    </location>
</feature>
<feature type="chain" id="PRO_5029739628" evidence="3">
    <location>
        <begin position="17"/>
        <end position="478"/>
    </location>
</feature>
<name>A0A7J6SK50_PEROL</name>
<feature type="region of interest" description="Disordered" evidence="2">
    <location>
        <begin position="263"/>
        <end position="298"/>
    </location>
</feature>
<keyword evidence="3" id="KW-0732">Signal</keyword>
<proteinExistence type="predicted"/>
<dbReference type="AlphaFoldDB" id="A0A7J6SK50"/>
<evidence type="ECO:0000256" key="1">
    <source>
        <dbReference type="SAM" id="Coils"/>
    </source>
</evidence>
<evidence type="ECO:0000313" key="5">
    <source>
        <dbReference type="Proteomes" id="UP000553632"/>
    </source>
</evidence>
<feature type="coiled-coil region" evidence="1">
    <location>
        <begin position="303"/>
        <end position="330"/>
    </location>
</feature>
<evidence type="ECO:0000313" key="4">
    <source>
        <dbReference type="EMBL" id="KAF4733334.1"/>
    </source>
</evidence>
<reference evidence="4 5" key="1">
    <citation type="submission" date="2020-04" db="EMBL/GenBank/DDBJ databases">
        <title>Perkinsus olseni comparative genomics.</title>
        <authorList>
            <person name="Bogema D.R."/>
        </authorList>
    </citation>
    <scope>NUCLEOTIDE SEQUENCE [LARGE SCALE GENOMIC DNA]</scope>
    <source>
        <strain evidence="4 5">ATCC PRA-207</strain>
    </source>
</reference>
<accession>A0A7J6SK50</accession>
<dbReference type="Proteomes" id="UP000553632">
    <property type="component" value="Unassembled WGS sequence"/>
</dbReference>
<gene>
    <name evidence="4" type="ORF">FOZ63_021063</name>
</gene>
<comment type="caution">
    <text evidence="4">The sequence shown here is derived from an EMBL/GenBank/DDBJ whole genome shotgun (WGS) entry which is preliminary data.</text>
</comment>